<evidence type="ECO:0000313" key="1">
    <source>
        <dbReference type="EMBL" id="KAI8015591.1"/>
    </source>
</evidence>
<keyword evidence="2" id="KW-1185">Reference proteome</keyword>
<dbReference type="Proteomes" id="UP001060215">
    <property type="component" value="Chromosome 4"/>
</dbReference>
<comment type="caution">
    <text evidence="1">The sequence shown here is derived from an EMBL/GenBank/DDBJ whole genome shotgun (WGS) entry which is preliminary data.</text>
</comment>
<accession>A0ACC0HU55</accession>
<proteinExistence type="predicted"/>
<evidence type="ECO:0000313" key="2">
    <source>
        <dbReference type="Proteomes" id="UP001060215"/>
    </source>
</evidence>
<protein>
    <submittedName>
        <fullName evidence="1">Uncharacterized protein</fullName>
    </submittedName>
</protein>
<dbReference type="EMBL" id="CM045761">
    <property type="protein sequence ID" value="KAI8015591.1"/>
    <property type="molecule type" value="Genomic_DNA"/>
</dbReference>
<gene>
    <name evidence="1" type="ORF">LOK49_LG05G01151</name>
</gene>
<name>A0ACC0HU55_9ERIC</name>
<reference evidence="1 2" key="1">
    <citation type="journal article" date="2022" name="Plant J.">
        <title>Chromosome-level genome of Camellia lanceoleosa provides a valuable resource for understanding genome evolution and self-incompatibility.</title>
        <authorList>
            <person name="Gong W."/>
            <person name="Xiao S."/>
            <person name="Wang L."/>
            <person name="Liao Z."/>
            <person name="Chang Y."/>
            <person name="Mo W."/>
            <person name="Hu G."/>
            <person name="Li W."/>
            <person name="Zhao G."/>
            <person name="Zhu H."/>
            <person name="Hu X."/>
            <person name="Ji K."/>
            <person name="Xiang X."/>
            <person name="Song Q."/>
            <person name="Yuan D."/>
            <person name="Jin S."/>
            <person name="Zhang L."/>
        </authorList>
    </citation>
    <scope>NUCLEOTIDE SEQUENCE [LARGE SCALE GENOMIC DNA]</scope>
    <source>
        <strain evidence="1">SQ_2022a</strain>
    </source>
</reference>
<organism evidence="1 2">
    <name type="scientific">Camellia lanceoleosa</name>
    <dbReference type="NCBI Taxonomy" id="1840588"/>
    <lineage>
        <taxon>Eukaryota</taxon>
        <taxon>Viridiplantae</taxon>
        <taxon>Streptophyta</taxon>
        <taxon>Embryophyta</taxon>
        <taxon>Tracheophyta</taxon>
        <taxon>Spermatophyta</taxon>
        <taxon>Magnoliopsida</taxon>
        <taxon>eudicotyledons</taxon>
        <taxon>Gunneridae</taxon>
        <taxon>Pentapetalae</taxon>
        <taxon>asterids</taxon>
        <taxon>Ericales</taxon>
        <taxon>Theaceae</taxon>
        <taxon>Camellia</taxon>
    </lineage>
</organism>
<sequence length="100" mass="11916">MKPWLMGFAESFWLLRWIYARSYHAFYVFKLLYAYKGIVFVQVSCFTCDPVDSNQTDCLLFYVLITANGMKWEVCREPTLIFLLVDTLQKFYQATARQEL</sequence>